<reference evidence="2 3" key="1">
    <citation type="submission" date="2024-10" db="EMBL/GenBank/DDBJ databases">
        <title>The Natural Products Discovery Center: Release of the First 8490 Sequenced Strains for Exploring Actinobacteria Biosynthetic Diversity.</title>
        <authorList>
            <person name="Kalkreuter E."/>
            <person name="Kautsar S.A."/>
            <person name="Yang D."/>
            <person name="Bader C.D."/>
            <person name="Teijaro C.N."/>
            <person name="Fluegel L."/>
            <person name="Davis C.M."/>
            <person name="Simpson J.R."/>
            <person name="Lauterbach L."/>
            <person name="Steele A.D."/>
            <person name="Gui C."/>
            <person name="Meng S."/>
            <person name="Li G."/>
            <person name="Viehrig K."/>
            <person name="Ye F."/>
            <person name="Su P."/>
            <person name="Kiefer A.F."/>
            <person name="Nichols A."/>
            <person name="Cepeda A.J."/>
            <person name="Yan W."/>
            <person name="Fan B."/>
            <person name="Jiang Y."/>
            <person name="Adhikari A."/>
            <person name="Zheng C.-J."/>
            <person name="Schuster L."/>
            <person name="Cowan T.M."/>
            <person name="Smanski M.J."/>
            <person name="Chevrette M.G."/>
            <person name="De Carvalho L.P.S."/>
            <person name="Shen B."/>
        </authorList>
    </citation>
    <scope>NUCLEOTIDE SEQUENCE [LARGE SCALE GENOMIC DNA]</scope>
    <source>
        <strain evidence="2 3">NPDC053399</strain>
    </source>
</reference>
<evidence type="ECO:0000313" key="2">
    <source>
        <dbReference type="EMBL" id="MFI9103633.1"/>
    </source>
</evidence>
<feature type="domain" description="Putative adhesin Stv" evidence="1">
    <location>
        <begin position="3"/>
        <end position="90"/>
    </location>
</feature>
<name>A0ABW8CB33_9ACTN</name>
<accession>A0ABW8CB33</accession>
<keyword evidence="3" id="KW-1185">Reference proteome</keyword>
<proteinExistence type="predicted"/>
<evidence type="ECO:0000259" key="1">
    <source>
        <dbReference type="Pfam" id="PF21527"/>
    </source>
</evidence>
<protein>
    <submittedName>
        <fullName evidence="2">Adhesin</fullName>
    </submittedName>
</protein>
<organism evidence="2 3">
    <name type="scientific">Streptomyces fildesensis</name>
    <dbReference type="NCBI Taxonomy" id="375757"/>
    <lineage>
        <taxon>Bacteria</taxon>
        <taxon>Bacillati</taxon>
        <taxon>Actinomycetota</taxon>
        <taxon>Actinomycetes</taxon>
        <taxon>Kitasatosporales</taxon>
        <taxon>Streptomycetaceae</taxon>
        <taxon>Streptomyces</taxon>
    </lineage>
</organism>
<evidence type="ECO:0000313" key="3">
    <source>
        <dbReference type="Proteomes" id="UP001614394"/>
    </source>
</evidence>
<dbReference type="Pfam" id="PF21527">
    <property type="entry name" value="Stv"/>
    <property type="match status" value="1"/>
</dbReference>
<dbReference type="Proteomes" id="UP001614394">
    <property type="component" value="Unassembled WGS sequence"/>
</dbReference>
<gene>
    <name evidence="2" type="ORF">ACIGXA_24205</name>
</gene>
<dbReference type="EMBL" id="JBITYG010000007">
    <property type="protein sequence ID" value="MFI9103633.1"/>
    <property type="molecule type" value="Genomic_DNA"/>
</dbReference>
<dbReference type="RefSeq" id="WP_399652949.1">
    <property type="nucleotide sequence ID" value="NZ_JBITYG010000007.1"/>
</dbReference>
<dbReference type="InterPro" id="IPR049002">
    <property type="entry name" value="Stv"/>
</dbReference>
<sequence length="563" mass="61187">MTTFIMGHGNYSEPDTFVPTGSRIGIYAEVNTLLAITIGMAVLSTQGGFEPPTTFDATAGKTSTVHNYRIGPLTHPEYQRMRTVDSAKNTIIYIGFTEGFGNETQLCTDLKGCTGGRHQCDGILGRVHDTDIRLAFCLGKASESGQSKMTTTFPATGTYAEANAHLARYIDEAKVWFDRMTKTPDVAIPAFHKLASTAPGAREASFILASSKKLESLLVLHDARQFRGSLSAWDFLNYLYGLPEKSRAKVTKRLRQEPAPAAVPAPATALDRFVASYFTAGTAERRAGWAALTPQERTQATGNHLLKFWATHIVPVIDVYQQGWDSHDQPVGWFTGASFRSPLTEFGEAEAQLSPSYVDSFNACMAFGHTAGPAACLALWQRLDGNPDAQRLLSIVTGTKDPGAWKAQVTPDGVADPLAGWLADYRAAELAAVRRAQRTAAEQVPKAVVVASSSSSESEDIFATDPFADFWDDPDTENWRACRDWSKDKPVQVIELAGQFRFVERTTALAGAFPAAAWATFAVVDLSFSGGTLELKDGVVNLGAFRTYLARPAMTRLTTITVR</sequence>
<comment type="caution">
    <text evidence="2">The sequence shown here is derived from an EMBL/GenBank/DDBJ whole genome shotgun (WGS) entry which is preliminary data.</text>
</comment>